<organism evidence="1 2">
    <name type="scientific">Paramuricea clavata</name>
    <name type="common">Red gorgonian</name>
    <name type="synonym">Violescent sea-whip</name>
    <dbReference type="NCBI Taxonomy" id="317549"/>
    <lineage>
        <taxon>Eukaryota</taxon>
        <taxon>Metazoa</taxon>
        <taxon>Cnidaria</taxon>
        <taxon>Anthozoa</taxon>
        <taxon>Octocorallia</taxon>
        <taxon>Malacalcyonacea</taxon>
        <taxon>Plexauridae</taxon>
        <taxon>Paramuricea</taxon>
    </lineage>
</organism>
<dbReference type="Proteomes" id="UP001152795">
    <property type="component" value="Unassembled WGS sequence"/>
</dbReference>
<dbReference type="AlphaFoldDB" id="A0A7D9DA01"/>
<name>A0A7D9DA01_PARCT</name>
<comment type="caution">
    <text evidence="1">The sequence shown here is derived from an EMBL/GenBank/DDBJ whole genome shotgun (WGS) entry which is preliminary data.</text>
</comment>
<reference evidence="1" key="1">
    <citation type="submission" date="2020-04" db="EMBL/GenBank/DDBJ databases">
        <authorList>
            <person name="Alioto T."/>
            <person name="Alioto T."/>
            <person name="Gomez Garrido J."/>
        </authorList>
    </citation>
    <scope>NUCLEOTIDE SEQUENCE</scope>
    <source>
        <strain evidence="1">A484AB</strain>
    </source>
</reference>
<sequence>MLMTGFTIDLADHIIACRLRILQGQLADLPTKAASANFKQFNRKFGCPVCLDPGAADEGNPLLRHYPYIPEKRLLDYLHQVLEGEFFRKLKCWFVTSKHQDMFCLKNVVTKFEKLTLNVKLPHDFPQKMRSICDLGIKLLTDDTILEQDRQLAEALLDSYIRLEKLPKWTARGQVSCPQCSLSYSTAWKPKNCKRCRFEIGGTFVPKDKRKKTTSPDAAVIVATSADGVAKIISVKANYREN</sequence>
<gene>
    <name evidence="1" type="ORF">PACLA_8A086012</name>
</gene>
<accession>A0A7D9DA01</accession>
<protein>
    <submittedName>
        <fullName evidence="1">Uncharacterized protein</fullName>
    </submittedName>
</protein>
<evidence type="ECO:0000313" key="2">
    <source>
        <dbReference type="Proteomes" id="UP001152795"/>
    </source>
</evidence>
<dbReference type="OrthoDB" id="9997786at2759"/>
<evidence type="ECO:0000313" key="1">
    <source>
        <dbReference type="EMBL" id="CAB3980740.1"/>
    </source>
</evidence>
<dbReference type="EMBL" id="CACRXK020000319">
    <property type="protein sequence ID" value="CAB3980740.1"/>
    <property type="molecule type" value="Genomic_DNA"/>
</dbReference>
<keyword evidence="2" id="KW-1185">Reference proteome</keyword>
<proteinExistence type="predicted"/>